<dbReference type="InterPro" id="IPR008332">
    <property type="entry name" value="MethylG_MeTrfase_N"/>
</dbReference>
<evidence type="ECO:0000313" key="12">
    <source>
        <dbReference type="EMBL" id="MBK1876301.1"/>
    </source>
</evidence>
<dbReference type="GO" id="GO:0006307">
    <property type="term" value="P:DNA alkylation repair"/>
    <property type="evidence" value="ECO:0007669"/>
    <property type="project" value="UniProtKB-UniRule"/>
</dbReference>
<dbReference type="Gene3D" id="3.30.160.70">
    <property type="entry name" value="Methylated DNA-protein cysteine methyltransferase domain"/>
    <property type="match status" value="1"/>
</dbReference>
<dbReference type="InterPro" id="IPR036217">
    <property type="entry name" value="MethylDNA_cys_MeTrfase_DNAb"/>
</dbReference>
<dbReference type="Proteomes" id="UP000617628">
    <property type="component" value="Unassembled WGS sequence"/>
</dbReference>
<protein>
    <recommendedName>
        <fullName evidence="9">Methylated-DNA--protein-cysteine methyltransferase</fullName>
        <ecNumber evidence="9">2.1.1.63</ecNumber>
    </recommendedName>
    <alternativeName>
        <fullName evidence="9">6-O-methylguanine-DNA methyltransferase</fullName>
        <shortName evidence="9">MGMT</shortName>
    </alternativeName>
    <alternativeName>
        <fullName evidence="9">O-6-methylguanine-DNA-alkyltransferase</fullName>
    </alternativeName>
</protein>
<feature type="domain" description="Methylguanine DNA methyltransferase ribonuclease-like" evidence="11">
    <location>
        <begin position="9"/>
        <end position="72"/>
    </location>
</feature>
<keyword evidence="4 9" id="KW-0489">Methyltransferase</keyword>
<comment type="catalytic activity">
    <reaction evidence="8 9">
        <text>a 6-O-methyl-2'-deoxyguanosine in DNA + L-cysteinyl-[protein] = S-methyl-L-cysteinyl-[protein] + a 2'-deoxyguanosine in DNA</text>
        <dbReference type="Rhea" id="RHEA:24000"/>
        <dbReference type="Rhea" id="RHEA-COMP:10131"/>
        <dbReference type="Rhea" id="RHEA-COMP:10132"/>
        <dbReference type="Rhea" id="RHEA-COMP:11367"/>
        <dbReference type="Rhea" id="RHEA-COMP:11368"/>
        <dbReference type="ChEBI" id="CHEBI:29950"/>
        <dbReference type="ChEBI" id="CHEBI:82612"/>
        <dbReference type="ChEBI" id="CHEBI:85445"/>
        <dbReference type="ChEBI" id="CHEBI:85448"/>
        <dbReference type="EC" id="2.1.1.63"/>
    </reaction>
</comment>
<dbReference type="InterPro" id="IPR023546">
    <property type="entry name" value="MGMT"/>
</dbReference>
<comment type="subcellular location">
    <subcellularLocation>
        <location evidence="9">Cytoplasm</location>
    </subcellularLocation>
</comment>
<dbReference type="Gene3D" id="1.10.10.10">
    <property type="entry name" value="Winged helix-like DNA-binding domain superfamily/Winged helix DNA-binding domain"/>
    <property type="match status" value="1"/>
</dbReference>
<sequence length="162" mass="17974">MLGRVDEILFKSPIGLLRLTATDAGISRIQFLDETKRENPNVSNSNPHLTALATELDAYFKRQLKIFRVPIAPEGTEFQKRVWDRLSKIPFGSTKTYGQIALELGQPTASRAVGGANNRNPIPIVVPCHRVIGTNNNLVGFACGVWRKQWMLEHEGIALPLG</sequence>
<evidence type="ECO:0000256" key="8">
    <source>
        <dbReference type="ARBA" id="ARBA00049348"/>
    </source>
</evidence>
<dbReference type="Pfam" id="PF01035">
    <property type="entry name" value="DNA_binding_1"/>
    <property type="match status" value="1"/>
</dbReference>
<evidence type="ECO:0000256" key="3">
    <source>
        <dbReference type="ARBA" id="ARBA00022490"/>
    </source>
</evidence>
<comment type="similarity">
    <text evidence="2 9">Belongs to the MGMT family.</text>
</comment>
<organism evidence="12 13">
    <name type="scientific">Pelagicoccus mobilis</name>
    <dbReference type="NCBI Taxonomy" id="415221"/>
    <lineage>
        <taxon>Bacteria</taxon>
        <taxon>Pseudomonadati</taxon>
        <taxon>Verrucomicrobiota</taxon>
        <taxon>Opitutia</taxon>
        <taxon>Puniceicoccales</taxon>
        <taxon>Pelagicoccaceae</taxon>
        <taxon>Pelagicoccus</taxon>
    </lineage>
</organism>
<dbReference type="SUPFAM" id="SSF46767">
    <property type="entry name" value="Methylated DNA-protein cysteine methyltransferase, C-terminal domain"/>
    <property type="match status" value="1"/>
</dbReference>
<dbReference type="GO" id="GO:0003908">
    <property type="term" value="F:methylated-DNA-[protein]-cysteine S-methyltransferase activity"/>
    <property type="evidence" value="ECO:0007669"/>
    <property type="project" value="UniProtKB-UniRule"/>
</dbReference>
<comment type="miscellaneous">
    <text evidence="9">This enzyme catalyzes only one turnover and therefore is not strictly catalytic. According to one definition, an enzyme is a biocatalyst that acts repeatedly and over many reaction cycles.</text>
</comment>
<feature type="domain" description="Methylated-DNA-[protein]-cysteine S-methyltransferase DNA binding" evidence="10">
    <location>
        <begin position="77"/>
        <end position="157"/>
    </location>
</feature>
<evidence type="ECO:0000256" key="6">
    <source>
        <dbReference type="ARBA" id="ARBA00022763"/>
    </source>
</evidence>
<proteinExistence type="inferred from homology"/>
<keyword evidence="6 9" id="KW-0227">DNA damage</keyword>
<name>A0A934RWY7_9BACT</name>
<accession>A0A934RWY7</accession>
<dbReference type="FunFam" id="1.10.10.10:FF:000214">
    <property type="entry name" value="Methylated-DNA--protein-cysteine methyltransferase"/>
    <property type="match status" value="1"/>
</dbReference>
<dbReference type="EMBL" id="JAENIL010000008">
    <property type="protein sequence ID" value="MBK1876301.1"/>
    <property type="molecule type" value="Genomic_DNA"/>
</dbReference>
<keyword evidence="13" id="KW-1185">Reference proteome</keyword>
<evidence type="ECO:0000256" key="4">
    <source>
        <dbReference type="ARBA" id="ARBA00022603"/>
    </source>
</evidence>
<keyword evidence="7 9" id="KW-0234">DNA repair</keyword>
<dbReference type="PANTHER" id="PTHR10815:SF13">
    <property type="entry name" value="METHYLATED-DNA--PROTEIN-CYSTEINE METHYLTRANSFERASE"/>
    <property type="match status" value="1"/>
</dbReference>
<dbReference type="SUPFAM" id="SSF53155">
    <property type="entry name" value="Methylated DNA-protein cysteine methyltransferase domain"/>
    <property type="match status" value="1"/>
</dbReference>
<keyword evidence="5 9" id="KW-0808">Transferase</keyword>
<dbReference type="InterPro" id="IPR036388">
    <property type="entry name" value="WH-like_DNA-bd_sf"/>
</dbReference>
<evidence type="ECO:0000256" key="1">
    <source>
        <dbReference type="ARBA" id="ARBA00001286"/>
    </source>
</evidence>
<dbReference type="EC" id="2.1.1.63" evidence="9"/>
<comment type="function">
    <text evidence="9">Involved in the cellular defense against the biological effects of O6-methylguanine (O6-MeG) and O4-methylthymine (O4-MeT) in DNA. Repairs the methylated nucleobase in DNA by stoichiometrically transferring the methyl group to a cysteine residue in the enzyme. This is a suicide reaction: the enzyme is irreversibly inactivated.</text>
</comment>
<reference evidence="12" key="1">
    <citation type="submission" date="2021-01" db="EMBL/GenBank/DDBJ databases">
        <title>Modified the classification status of verrucomicrobia.</title>
        <authorList>
            <person name="Feng X."/>
        </authorList>
    </citation>
    <scope>NUCLEOTIDE SEQUENCE</scope>
    <source>
        <strain evidence="12">KCTC 13126</strain>
    </source>
</reference>
<keyword evidence="3 9" id="KW-0963">Cytoplasm</keyword>
<dbReference type="PROSITE" id="PS00374">
    <property type="entry name" value="MGMT"/>
    <property type="match status" value="1"/>
</dbReference>
<dbReference type="Pfam" id="PF02870">
    <property type="entry name" value="Methyltransf_1N"/>
    <property type="match status" value="1"/>
</dbReference>
<dbReference type="HAMAP" id="MF_00772">
    <property type="entry name" value="OGT"/>
    <property type="match status" value="1"/>
</dbReference>
<dbReference type="CDD" id="cd06445">
    <property type="entry name" value="ATase"/>
    <property type="match status" value="1"/>
</dbReference>
<evidence type="ECO:0000256" key="7">
    <source>
        <dbReference type="ARBA" id="ARBA00023204"/>
    </source>
</evidence>
<gene>
    <name evidence="12" type="ORF">JIN87_05440</name>
</gene>
<dbReference type="AlphaFoldDB" id="A0A934RWY7"/>
<evidence type="ECO:0000256" key="5">
    <source>
        <dbReference type="ARBA" id="ARBA00022679"/>
    </source>
</evidence>
<evidence type="ECO:0000313" key="13">
    <source>
        <dbReference type="Proteomes" id="UP000617628"/>
    </source>
</evidence>
<comment type="caution">
    <text evidence="12">The sequence shown here is derived from an EMBL/GenBank/DDBJ whole genome shotgun (WGS) entry which is preliminary data.</text>
</comment>
<evidence type="ECO:0000259" key="11">
    <source>
        <dbReference type="Pfam" id="PF02870"/>
    </source>
</evidence>
<evidence type="ECO:0000259" key="10">
    <source>
        <dbReference type="Pfam" id="PF01035"/>
    </source>
</evidence>
<evidence type="ECO:0000256" key="9">
    <source>
        <dbReference type="HAMAP-Rule" id="MF_00772"/>
    </source>
</evidence>
<dbReference type="InterPro" id="IPR014048">
    <property type="entry name" value="MethylDNA_cys_MeTrfase_DNA-bd"/>
</dbReference>
<dbReference type="GO" id="GO:0032259">
    <property type="term" value="P:methylation"/>
    <property type="evidence" value="ECO:0007669"/>
    <property type="project" value="UniProtKB-KW"/>
</dbReference>
<dbReference type="InterPro" id="IPR001497">
    <property type="entry name" value="MethylDNA_cys_MeTrfase_AS"/>
</dbReference>
<dbReference type="NCBIfam" id="TIGR00589">
    <property type="entry name" value="ogt"/>
    <property type="match status" value="1"/>
</dbReference>
<dbReference type="GO" id="GO:0005737">
    <property type="term" value="C:cytoplasm"/>
    <property type="evidence" value="ECO:0007669"/>
    <property type="project" value="UniProtKB-SubCell"/>
</dbReference>
<comment type="catalytic activity">
    <reaction evidence="1 9">
        <text>a 4-O-methyl-thymidine in DNA + L-cysteinyl-[protein] = a thymidine in DNA + S-methyl-L-cysteinyl-[protein]</text>
        <dbReference type="Rhea" id="RHEA:53428"/>
        <dbReference type="Rhea" id="RHEA-COMP:10131"/>
        <dbReference type="Rhea" id="RHEA-COMP:10132"/>
        <dbReference type="Rhea" id="RHEA-COMP:13555"/>
        <dbReference type="Rhea" id="RHEA-COMP:13556"/>
        <dbReference type="ChEBI" id="CHEBI:29950"/>
        <dbReference type="ChEBI" id="CHEBI:82612"/>
        <dbReference type="ChEBI" id="CHEBI:137386"/>
        <dbReference type="ChEBI" id="CHEBI:137387"/>
        <dbReference type="EC" id="2.1.1.63"/>
    </reaction>
</comment>
<dbReference type="InterPro" id="IPR036631">
    <property type="entry name" value="MGMT_N_sf"/>
</dbReference>
<dbReference type="PANTHER" id="PTHR10815">
    <property type="entry name" value="METHYLATED-DNA--PROTEIN-CYSTEINE METHYLTRANSFERASE"/>
    <property type="match status" value="1"/>
</dbReference>
<evidence type="ECO:0000256" key="2">
    <source>
        <dbReference type="ARBA" id="ARBA00008711"/>
    </source>
</evidence>
<feature type="active site" description="Nucleophile; methyl group acceptor" evidence="9">
    <location>
        <position position="128"/>
    </location>
</feature>